<dbReference type="OrthoDB" id="9790639at2"/>
<dbReference type="EMBL" id="VMBG01000001">
    <property type="protein sequence ID" value="TSJ77882.1"/>
    <property type="molecule type" value="Genomic_DNA"/>
</dbReference>
<dbReference type="Proteomes" id="UP000315648">
    <property type="component" value="Unassembled WGS sequence"/>
</dbReference>
<dbReference type="SUPFAM" id="SSF82679">
    <property type="entry name" value="N-utilization substance G protein NusG, N-terminal domain"/>
    <property type="match status" value="1"/>
</dbReference>
<name>A0A556QMQ7_9BACT</name>
<feature type="domain" description="NusG-like N-terminal" evidence="2">
    <location>
        <begin position="10"/>
        <end position="72"/>
    </location>
</feature>
<keyword evidence="4" id="KW-1185">Reference proteome</keyword>
<dbReference type="GO" id="GO:0006354">
    <property type="term" value="P:DNA-templated transcription elongation"/>
    <property type="evidence" value="ECO:0007669"/>
    <property type="project" value="InterPro"/>
</dbReference>
<dbReference type="RefSeq" id="WP_144228224.1">
    <property type="nucleotide sequence ID" value="NZ_CBCRVV010000001.1"/>
</dbReference>
<dbReference type="CDD" id="cd09895">
    <property type="entry name" value="NGN_SP_UpxY"/>
    <property type="match status" value="1"/>
</dbReference>
<dbReference type="InterPro" id="IPR036735">
    <property type="entry name" value="NGN_dom_sf"/>
</dbReference>
<evidence type="ECO:0000313" key="4">
    <source>
        <dbReference type="Proteomes" id="UP000315648"/>
    </source>
</evidence>
<organism evidence="3 4">
    <name type="scientific">Rariglobus hedericola</name>
    <dbReference type="NCBI Taxonomy" id="2597822"/>
    <lineage>
        <taxon>Bacteria</taxon>
        <taxon>Pseudomonadati</taxon>
        <taxon>Verrucomicrobiota</taxon>
        <taxon>Opitutia</taxon>
        <taxon>Opitutales</taxon>
        <taxon>Opitutaceae</taxon>
        <taxon>Rariglobus</taxon>
    </lineage>
</organism>
<dbReference type="InterPro" id="IPR006645">
    <property type="entry name" value="NGN-like_dom"/>
</dbReference>
<proteinExistence type="predicted"/>
<comment type="caution">
    <text evidence="3">The sequence shown here is derived from an EMBL/GenBank/DDBJ whole genome shotgun (WGS) entry which is preliminary data.</text>
</comment>
<evidence type="ECO:0000256" key="1">
    <source>
        <dbReference type="ARBA" id="ARBA00023163"/>
    </source>
</evidence>
<gene>
    <name evidence="3" type="ORF">FPL22_00815</name>
</gene>
<evidence type="ECO:0000313" key="3">
    <source>
        <dbReference type="EMBL" id="TSJ77882.1"/>
    </source>
</evidence>
<evidence type="ECO:0000259" key="2">
    <source>
        <dbReference type="Pfam" id="PF02357"/>
    </source>
</evidence>
<keyword evidence="1" id="KW-0804">Transcription</keyword>
<accession>A0A556QMQ7</accession>
<sequence>MNTPAPGEAHWFVCHTKPRCEKKLSALLTAEGVDHYLPLIESVKRYGTQTKRFTKPLFAGYVFAKIVLENKARIYQQDLLARVIPVGDEGLFMRQMEAVRTIVASGLDLSLRPLIKRGTRVRVTAGPLWGLEGVVDDPADPQGIIVAVDVLQQGLHVRISLENIEPLP</sequence>
<dbReference type="AlphaFoldDB" id="A0A556QMQ7"/>
<dbReference type="Pfam" id="PF02357">
    <property type="entry name" value="NusG"/>
    <property type="match status" value="1"/>
</dbReference>
<dbReference type="SUPFAM" id="SSF50104">
    <property type="entry name" value="Translation proteins SH3-like domain"/>
    <property type="match status" value="1"/>
</dbReference>
<dbReference type="Gene3D" id="3.30.70.940">
    <property type="entry name" value="NusG, N-terminal domain"/>
    <property type="match status" value="1"/>
</dbReference>
<dbReference type="InterPro" id="IPR008991">
    <property type="entry name" value="Translation_prot_SH3-like_sf"/>
</dbReference>
<protein>
    <submittedName>
        <fullName evidence="3">Antitermination protein NusG</fullName>
    </submittedName>
</protein>
<reference evidence="3 4" key="1">
    <citation type="submission" date="2019-07" db="EMBL/GenBank/DDBJ databases">
        <title>Description of 53C-WASEF.</title>
        <authorList>
            <person name="Pitt A."/>
            <person name="Hahn M.W."/>
        </authorList>
    </citation>
    <scope>NUCLEOTIDE SEQUENCE [LARGE SCALE GENOMIC DNA]</scope>
    <source>
        <strain evidence="3 4">53C-WASEF</strain>
    </source>
</reference>